<proteinExistence type="predicted"/>
<keyword evidence="2" id="KW-1185">Reference proteome</keyword>
<comment type="caution">
    <text evidence="1">The sequence shown here is derived from an EMBL/GenBank/DDBJ whole genome shotgun (WGS) entry which is preliminary data.</text>
</comment>
<evidence type="ECO:0008006" key="3">
    <source>
        <dbReference type="Google" id="ProtNLM"/>
    </source>
</evidence>
<evidence type="ECO:0000313" key="2">
    <source>
        <dbReference type="Proteomes" id="UP000599383"/>
    </source>
</evidence>
<dbReference type="EMBL" id="WVQY01000005">
    <property type="protein sequence ID" value="NOD31293.1"/>
    <property type="molecule type" value="Genomic_DNA"/>
</dbReference>
<sequence>MSVVKKILGGAAVVVAGGAGYAFWQYNTDPQTRHNIACKKLWHDVLQEAGSSDKVVWGNVTRWDKVGDDQYIIGIRLEDKMGFAVDPGLCEFDAAAGEMKLIEPPA</sequence>
<accession>A0ABX1WDF6</accession>
<dbReference type="Proteomes" id="UP000599383">
    <property type="component" value="Unassembled WGS sequence"/>
</dbReference>
<reference evidence="1 2" key="1">
    <citation type="submission" date="2019-12" db="EMBL/GenBank/DDBJ databases">
        <title>Ruegeria JWLKs population differentiation of coral mucus and skeleton niches.</title>
        <authorList>
            <person name="Luo D."/>
        </authorList>
    </citation>
    <scope>NUCLEOTIDE SEQUENCE [LARGE SCALE GENOMIC DNA]</scope>
    <source>
        <strain evidence="1 2">HKCCD6238</strain>
    </source>
</reference>
<gene>
    <name evidence="1" type="ORF">GS617_13520</name>
</gene>
<name>A0ABX1WDF6_9RHOB</name>
<protein>
    <recommendedName>
        <fullName evidence="3">PepSY domain-containing protein</fullName>
    </recommendedName>
</protein>
<organism evidence="1 2">
    <name type="scientific">Ruegeria atlantica</name>
    <dbReference type="NCBI Taxonomy" id="81569"/>
    <lineage>
        <taxon>Bacteria</taxon>
        <taxon>Pseudomonadati</taxon>
        <taxon>Pseudomonadota</taxon>
        <taxon>Alphaproteobacteria</taxon>
        <taxon>Rhodobacterales</taxon>
        <taxon>Roseobacteraceae</taxon>
        <taxon>Ruegeria</taxon>
    </lineage>
</organism>
<dbReference type="RefSeq" id="WP_171363844.1">
    <property type="nucleotide sequence ID" value="NZ_WVQY01000005.1"/>
</dbReference>
<evidence type="ECO:0000313" key="1">
    <source>
        <dbReference type="EMBL" id="NOD31293.1"/>
    </source>
</evidence>